<dbReference type="InterPro" id="IPR001608">
    <property type="entry name" value="Ala_racemase_N"/>
</dbReference>
<dbReference type="Proteomes" id="UP000541136">
    <property type="component" value="Unassembled WGS sequence"/>
</dbReference>
<dbReference type="InterPro" id="IPR011079">
    <property type="entry name" value="Ala_racemase_C"/>
</dbReference>
<proteinExistence type="predicted"/>
<feature type="binding site" evidence="5">
    <location>
        <position position="301"/>
    </location>
    <ligand>
        <name>substrate</name>
    </ligand>
</feature>
<evidence type="ECO:0000313" key="8">
    <source>
        <dbReference type="Proteomes" id="UP000541136"/>
    </source>
</evidence>
<evidence type="ECO:0000313" key="7">
    <source>
        <dbReference type="EMBL" id="MBB6083525.1"/>
    </source>
</evidence>
<dbReference type="Gene3D" id="2.40.37.10">
    <property type="entry name" value="Lyase, Ornithine Decarboxylase, Chain A, domain 1"/>
    <property type="match status" value="1"/>
</dbReference>
<feature type="binding site" evidence="5">
    <location>
        <position position="133"/>
    </location>
    <ligand>
        <name>substrate</name>
    </ligand>
</feature>
<evidence type="ECO:0000259" key="6">
    <source>
        <dbReference type="SMART" id="SM01005"/>
    </source>
</evidence>
<dbReference type="SUPFAM" id="SSF50621">
    <property type="entry name" value="Alanine racemase C-terminal domain-like"/>
    <property type="match status" value="1"/>
</dbReference>
<dbReference type="InterPro" id="IPR000821">
    <property type="entry name" value="Ala_racemase"/>
</dbReference>
<keyword evidence="2 4" id="KW-0663">Pyridoxal phosphate</keyword>
<organism evidence="7 8">
    <name type="scientific">Castellaniella defragrans</name>
    <name type="common">Alcaligenes defragrans</name>
    <dbReference type="NCBI Taxonomy" id="75697"/>
    <lineage>
        <taxon>Bacteria</taxon>
        <taxon>Pseudomonadati</taxon>
        <taxon>Pseudomonadota</taxon>
        <taxon>Betaproteobacteria</taxon>
        <taxon>Burkholderiales</taxon>
        <taxon>Alcaligenaceae</taxon>
        <taxon>Castellaniella</taxon>
    </lineage>
</organism>
<dbReference type="InterPro" id="IPR029066">
    <property type="entry name" value="PLP-binding_barrel"/>
</dbReference>
<feature type="modified residue" description="N6-(pyridoxal phosphate)lysine" evidence="4">
    <location>
        <position position="40"/>
    </location>
</feature>
<dbReference type="GO" id="GO:0030632">
    <property type="term" value="P:D-alanine biosynthetic process"/>
    <property type="evidence" value="ECO:0007669"/>
    <property type="project" value="TreeGrafter"/>
</dbReference>
<dbReference type="SUPFAM" id="SSF51419">
    <property type="entry name" value="PLP-binding barrel"/>
    <property type="match status" value="1"/>
</dbReference>
<reference evidence="7 8" key="1">
    <citation type="submission" date="2020-08" db="EMBL/GenBank/DDBJ databases">
        <title>Genomic Encyclopedia of Type Strains, Phase IV (KMG-IV): sequencing the most valuable type-strain genomes for metagenomic binning, comparative biology and taxonomic classification.</title>
        <authorList>
            <person name="Goeker M."/>
        </authorList>
    </citation>
    <scope>NUCLEOTIDE SEQUENCE [LARGE SCALE GENOMIC DNA]</scope>
    <source>
        <strain evidence="7 8">DSM 12141</strain>
    </source>
</reference>
<dbReference type="PANTHER" id="PTHR30511">
    <property type="entry name" value="ALANINE RACEMASE"/>
    <property type="match status" value="1"/>
</dbReference>
<dbReference type="CDD" id="cd00430">
    <property type="entry name" value="PLPDE_III_AR"/>
    <property type="match status" value="1"/>
</dbReference>
<dbReference type="PANTHER" id="PTHR30511:SF0">
    <property type="entry name" value="ALANINE RACEMASE, CATABOLIC-RELATED"/>
    <property type="match status" value="1"/>
</dbReference>
<dbReference type="GO" id="GO:0030170">
    <property type="term" value="F:pyridoxal phosphate binding"/>
    <property type="evidence" value="ECO:0007669"/>
    <property type="project" value="TreeGrafter"/>
</dbReference>
<dbReference type="Pfam" id="PF00842">
    <property type="entry name" value="Ala_racemase_C"/>
    <property type="match status" value="1"/>
</dbReference>
<accession>A0A7W9WP82</accession>
<sequence length="375" mass="39656">MTAAVQADAPSMEIDLGRLGENWRTVRGRYTGAELGAVVKCDAYGLGLDPVVAALSAQGCRQYWTLDFDEARRARALAPQAEIFVLDGLRGAPARAFREWRLIPVLNDPDEIALAARAAPLTVAIALDTGLGRLGLRPEAVRALAARGLDGLRVRAWVTQPASFSTPEGPESQGLYDRFLDLTAPLPRAARSLAISASVFARPEHHLDMARVGSALYGVDTTPGRALPLRPVARLDAPVLQVAELPAGAGIGYDGQFRCPRPMRVATLGIGYAHGLPYALMNRGAVRFGAHAAPIVGGISMGLTSVDVTGLPLHLAVPGARAEIFGDRQRIEDLAAQAGLPANALLSLAAAVCRKRYHGLRPDQPLASSLSESLP</sequence>
<dbReference type="Pfam" id="PF01168">
    <property type="entry name" value="Ala_racemase_N"/>
    <property type="match status" value="1"/>
</dbReference>
<evidence type="ECO:0000256" key="2">
    <source>
        <dbReference type="ARBA" id="ARBA00022898"/>
    </source>
</evidence>
<evidence type="ECO:0000256" key="3">
    <source>
        <dbReference type="ARBA" id="ARBA00023235"/>
    </source>
</evidence>
<dbReference type="GO" id="GO:0008784">
    <property type="term" value="F:alanine racemase activity"/>
    <property type="evidence" value="ECO:0007669"/>
    <property type="project" value="UniProtKB-EC"/>
</dbReference>
<dbReference type="GO" id="GO:0005829">
    <property type="term" value="C:cytosol"/>
    <property type="evidence" value="ECO:0007669"/>
    <property type="project" value="TreeGrafter"/>
</dbReference>
<evidence type="ECO:0000256" key="4">
    <source>
        <dbReference type="PIRSR" id="PIRSR600821-50"/>
    </source>
</evidence>
<dbReference type="RefSeq" id="WP_151025181.1">
    <property type="nucleotide sequence ID" value="NZ_JACHIB010000007.1"/>
</dbReference>
<dbReference type="AlphaFoldDB" id="A0A7W9WP82"/>
<name>A0A7W9WP82_CASDE</name>
<protein>
    <submittedName>
        <fullName evidence="7">Alanine racemase</fullName>
        <ecNumber evidence="7">5.1.1.1</ecNumber>
    </submittedName>
</protein>
<dbReference type="Gene3D" id="3.20.20.10">
    <property type="entry name" value="Alanine racemase"/>
    <property type="match status" value="1"/>
</dbReference>
<comment type="caution">
    <text evidence="7">The sequence shown here is derived from an EMBL/GenBank/DDBJ whole genome shotgun (WGS) entry which is preliminary data.</text>
</comment>
<gene>
    <name evidence="7" type="ORF">HNR28_001563</name>
</gene>
<comment type="cofactor">
    <cofactor evidence="1 4">
        <name>pyridoxal 5'-phosphate</name>
        <dbReference type="ChEBI" id="CHEBI:597326"/>
    </cofactor>
</comment>
<evidence type="ECO:0000256" key="5">
    <source>
        <dbReference type="PIRSR" id="PIRSR600821-52"/>
    </source>
</evidence>
<dbReference type="PRINTS" id="PR00992">
    <property type="entry name" value="ALARACEMASE"/>
</dbReference>
<feature type="domain" description="Alanine racemase C-terminal" evidence="6">
    <location>
        <begin position="232"/>
        <end position="358"/>
    </location>
</feature>
<evidence type="ECO:0000256" key="1">
    <source>
        <dbReference type="ARBA" id="ARBA00001933"/>
    </source>
</evidence>
<dbReference type="EMBL" id="JACHIB010000007">
    <property type="protein sequence ID" value="MBB6083525.1"/>
    <property type="molecule type" value="Genomic_DNA"/>
</dbReference>
<dbReference type="EC" id="5.1.1.1" evidence="7"/>
<dbReference type="SMART" id="SM01005">
    <property type="entry name" value="Ala_racemase_C"/>
    <property type="match status" value="1"/>
</dbReference>
<keyword evidence="3 7" id="KW-0413">Isomerase</keyword>
<dbReference type="InterPro" id="IPR009006">
    <property type="entry name" value="Ala_racemase/Decarboxylase_C"/>
</dbReference>